<evidence type="ECO:0000256" key="2">
    <source>
        <dbReference type="ARBA" id="ARBA00022454"/>
    </source>
</evidence>
<keyword evidence="5 9" id="KW-0805">Transcription regulation</keyword>
<feature type="compositionally biased region" description="Acidic residues" evidence="10">
    <location>
        <begin position="76"/>
        <end position="87"/>
    </location>
</feature>
<dbReference type="PRINTS" id="PR00887">
    <property type="entry name" value="SSRCOGNITION"/>
</dbReference>
<evidence type="ECO:0000256" key="8">
    <source>
        <dbReference type="ARBA" id="ARBA00023242"/>
    </source>
</evidence>
<keyword evidence="3 9" id="KW-0235">DNA replication</keyword>
<evidence type="ECO:0000256" key="10">
    <source>
        <dbReference type="SAM" id="MobiDB-lite"/>
    </source>
</evidence>
<feature type="region of interest" description="Disordered" evidence="10">
    <location>
        <begin position="68"/>
        <end position="179"/>
    </location>
</feature>
<dbReference type="InterPro" id="IPR013719">
    <property type="entry name" value="RTT106/SPT16-like_middle_dom"/>
</dbReference>
<evidence type="ECO:0000259" key="11">
    <source>
        <dbReference type="Pfam" id="PF08512"/>
    </source>
</evidence>
<feature type="compositionally biased region" description="Basic and acidic residues" evidence="10">
    <location>
        <begin position="144"/>
        <end position="155"/>
    </location>
</feature>
<keyword evidence="8 9" id="KW-0539">Nucleus</keyword>
<dbReference type="PANTHER" id="PTHR45849">
    <property type="entry name" value="FACT COMPLEX SUBUNIT SSRP1"/>
    <property type="match status" value="1"/>
</dbReference>
<evidence type="ECO:0000256" key="9">
    <source>
        <dbReference type="RuleBase" id="RU364013"/>
    </source>
</evidence>
<dbReference type="Pfam" id="PF08512">
    <property type="entry name" value="Rttp106-like_middle"/>
    <property type="match status" value="1"/>
</dbReference>
<proteinExistence type="evidence at transcript level"/>
<keyword evidence="4 9" id="KW-0227">DNA damage</keyword>
<keyword evidence="7 9" id="KW-0234">DNA repair</keyword>
<keyword evidence="2 9" id="KW-0158">Chromosome</keyword>
<dbReference type="Gene3D" id="2.30.29.30">
    <property type="entry name" value="Pleckstrin-homology domain (PH domain)/Phosphotyrosine-binding domain (PTB)"/>
    <property type="match status" value="1"/>
</dbReference>
<dbReference type="GO" id="GO:0003677">
    <property type="term" value="F:DNA binding"/>
    <property type="evidence" value="ECO:0007669"/>
    <property type="project" value="InterPro"/>
</dbReference>
<feature type="compositionally biased region" description="Acidic residues" evidence="10">
    <location>
        <begin position="101"/>
        <end position="111"/>
    </location>
</feature>
<evidence type="ECO:0000256" key="3">
    <source>
        <dbReference type="ARBA" id="ARBA00022705"/>
    </source>
</evidence>
<dbReference type="GO" id="GO:0035101">
    <property type="term" value="C:FACT complex"/>
    <property type="evidence" value="ECO:0007669"/>
    <property type="project" value="TreeGrafter"/>
</dbReference>
<dbReference type="AlphaFoldDB" id="I3SND5"/>
<dbReference type="GO" id="GO:0006281">
    <property type="term" value="P:DNA repair"/>
    <property type="evidence" value="ECO:0007669"/>
    <property type="project" value="UniProtKB-KW"/>
</dbReference>
<dbReference type="InterPro" id="IPR011993">
    <property type="entry name" value="PH-like_dom_sf"/>
</dbReference>
<protein>
    <recommendedName>
        <fullName evidence="9">FACT complex subunit SSRP1</fullName>
    </recommendedName>
</protein>
<dbReference type="InterPro" id="IPR050454">
    <property type="entry name" value="RTT106/SSRP1_HistChap/FACT"/>
</dbReference>
<evidence type="ECO:0000313" key="12">
    <source>
        <dbReference type="EMBL" id="AFK41777.1"/>
    </source>
</evidence>
<keyword evidence="6 9" id="KW-0804">Transcription</keyword>
<feature type="compositionally biased region" description="Basic and acidic residues" evidence="10">
    <location>
        <begin position="112"/>
        <end position="125"/>
    </location>
</feature>
<dbReference type="EMBL" id="BT141983">
    <property type="protein sequence ID" value="AFK41777.1"/>
    <property type="molecule type" value="mRNA"/>
</dbReference>
<reference evidence="12" key="1">
    <citation type="submission" date="2012-05" db="EMBL/GenBank/DDBJ databases">
        <authorList>
            <person name="Krishnakumar V."/>
            <person name="Cheung F."/>
            <person name="Xiao Y."/>
            <person name="Chan A."/>
            <person name="Moskal W.A."/>
            <person name="Town C.D."/>
        </authorList>
    </citation>
    <scope>NUCLEOTIDE SEQUENCE</scope>
</reference>
<dbReference type="GO" id="GO:0042393">
    <property type="term" value="F:histone binding"/>
    <property type="evidence" value="ECO:0007669"/>
    <property type="project" value="TreeGrafter"/>
</dbReference>
<comment type="similarity">
    <text evidence="1 9">Belongs to the SSRP1 family.</text>
</comment>
<evidence type="ECO:0000256" key="1">
    <source>
        <dbReference type="ARBA" id="ARBA00010060"/>
    </source>
</evidence>
<name>I3SND5_LOTJA</name>
<feature type="domain" description="Histone chaperone RTT106/FACT complex subunit SPT16-like middle" evidence="11">
    <location>
        <begin position="3"/>
        <end position="42"/>
    </location>
</feature>
<evidence type="ECO:0000256" key="6">
    <source>
        <dbReference type="ARBA" id="ARBA00023163"/>
    </source>
</evidence>
<dbReference type="GO" id="GO:0031491">
    <property type="term" value="F:nucleosome binding"/>
    <property type="evidence" value="ECO:0007669"/>
    <property type="project" value="TreeGrafter"/>
</dbReference>
<evidence type="ECO:0000256" key="5">
    <source>
        <dbReference type="ARBA" id="ARBA00023015"/>
    </source>
</evidence>
<comment type="function">
    <text evidence="9">Component of the FACT complex, a general chromatin factor that acts to reorganize nucleosomes. The FACT complex is involved in multiple processes that require DNA as a template such as mRNA elongation, DNA replication and DNA repair. During transcription elongation the FACT complex acts as a histone chaperone that both destabilizes and restores nucleosomal structure. It facilitates the passage of RNA polymerase II and transcription by promoting the dissociation of one histone H2A-H2B dimer from the nucleosome, then subsequently promotes the reestablishment of the nucleosome following the passage of RNA polymerase II.</text>
</comment>
<evidence type="ECO:0000256" key="4">
    <source>
        <dbReference type="ARBA" id="ARBA00022763"/>
    </source>
</evidence>
<dbReference type="PANTHER" id="PTHR45849:SF1">
    <property type="entry name" value="FACT COMPLEX SUBUNIT SSRP1"/>
    <property type="match status" value="1"/>
</dbReference>
<organism evidence="12">
    <name type="scientific">Lotus japonicus</name>
    <name type="common">Lotus corniculatus var. japonicus</name>
    <dbReference type="NCBI Taxonomy" id="34305"/>
    <lineage>
        <taxon>Eukaryota</taxon>
        <taxon>Viridiplantae</taxon>
        <taxon>Streptophyta</taxon>
        <taxon>Embryophyta</taxon>
        <taxon>Tracheophyta</taxon>
        <taxon>Spermatophyta</taxon>
        <taxon>Magnoliopsida</taxon>
        <taxon>eudicotyledons</taxon>
        <taxon>Gunneridae</taxon>
        <taxon>Pentapetalae</taxon>
        <taxon>rosids</taxon>
        <taxon>fabids</taxon>
        <taxon>Fabales</taxon>
        <taxon>Fabaceae</taxon>
        <taxon>Papilionoideae</taxon>
        <taxon>50 kb inversion clade</taxon>
        <taxon>NPAAA clade</taxon>
        <taxon>Hologalegina</taxon>
        <taxon>robinioid clade</taxon>
        <taxon>Loteae</taxon>
        <taxon>Lotus</taxon>
    </lineage>
</organism>
<dbReference type="InterPro" id="IPR000969">
    <property type="entry name" value="SSRP1/POB3"/>
</dbReference>
<dbReference type="SUPFAM" id="SSF50729">
    <property type="entry name" value="PH domain-like"/>
    <property type="match status" value="1"/>
</dbReference>
<comment type="subcellular location">
    <subcellularLocation>
        <location evidence="9">Nucleus</location>
    </subcellularLocation>
    <subcellularLocation>
        <location evidence="9">Chromosome</location>
    </subcellularLocation>
</comment>
<accession>I3SND5</accession>
<evidence type="ECO:0000256" key="7">
    <source>
        <dbReference type="ARBA" id="ARBA00023204"/>
    </source>
</evidence>
<sequence>MHYFDLLIRLKSEQEHLFRNIQRNEYDNLLSFIRSKSLKIMNLGGAQPTVGMAQVLENDHDDAVDPHLERIKNEAGGDESDEEDEDFVVDKDDGGSPTDESGGEDSDASDSGDEKEKPAKVEPKKVLSSKASNSKRKSKDADEDGKKKKTEEKGPKCTQEGNVWFHVLFSNGKRESEEN</sequence>
<dbReference type="GO" id="GO:0006260">
    <property type="term" value="P:DNA replication"/>
    <property type="evidence" value="ECO:0007669"/>
    <property type="project" value="UniProtKB-KW"/>
</dbReference>